<gene>
    <name evidence="2" type="ORF">ACFFJ3_00925</name>
</gene>
<proteinExistence type="predicted"/>
<evidence type="ECO:0000313" key="3">
    <source>
        <dbReference type="Proteomes" id="UP001589792"/>
    </source>
</evidence>
<evidence type="ECO:0000313" key="2">
    <source>
        <dbReference type="EMBL" id="MFC0225085.1"/>
    </source>
</evidence>
<keyword evidence="3" id="KW-1185">Reference proteome</keyword>
<comment type="caution">
    <text evidence="2">The sequence shown here is derived from an EMBL/GenBank/DDBJ whole genome shotgun (WGS) entry which is preliminary data.</text>
</comment>
<dbReference type="EMBL" id="JBHLXG010000003">
    <property type="protein sequence ID" value="MFC0225085.1"/>
    <property type="molecule type" value="Genomic_DNA"/>
</dbReference>
<dbReference type="Proteomes" id="UP001589792">
    <property type="component" value="Unassembled WGS sequence"/>
</dbReference>
<accession>A0ABV6E7V5</accession>
<protein>
    <submittedName>
        <fullName evidence="2">Uncharacterized protein</fullName>
    </submittedName>
</protein>
<sequence>MTRLERLTLAAMPGDGVFNHPPAIASRRAEFWGANTEPFAAKGLSLPRSDSPHHPRRNVG</sequence>
<organism evidence="2 3">
    <name type="scientific">Serratia aquatilis</name>
    <dbReference type="NCBI Taxonomy" id="1737515"/>
    <lineage>
        <taxon>Bacteria</taxon>
        <taxon>Pseudomonadati</taxon>
        <taxon>Pseudomonadota</taxon>
        <taxon>Gammaproteobacteria</taxon>
        <taxon>Enterobacterales</taxon>
        <taxon>Yersiniaceae</taxon>
        <taxon>Serratia</taxon>
    </lineage>
</organism>
<reference evidence="2 3" key="1">
    <citation type="submission" date="2024-09" db="EMBL/GenBank/DDBJ databases">
        <authorList>
            <person name="Sun Q."/>
            <person name="Mori K."/>
        </authorList>
    </citation>
    <scope>NUCLEOTIDE SEQUENCE [LARGE SCALE GENOMIC DNA]</scope>
    <source>
        <strain evidence="2 3">CCM 8626</strain>
    </source>
</reference>
<name>A0ABV6E7V5_9GAMM</name>
<dbReference type="RefSeq" id="WP_380672069.1">
    <property type="nucleotide sequence ID" value="NZ_CP173186.1"/>
</dbReference>
<feature type="region of interest" description="Disordered" evidence="1">
    <location>
        <begin position="41"/>
        <end position="60"/>
    </location>
</feature>
<evidence type="ECO:0000256" key="1">
    <source>
        <dbReference type="SAM" id="MobiDB-lite"/>
    </source>
</evidence>